<comment type="subcellular location">
    <subcellularLocation>
        <location evidence="1">Cell membrane</location>
        <topology evidence="1">Multi-pass membrane protein</topology>
    </subcellularLocation>
</comment>
<dbReference type="InterPro" id="IPR050833">
    <property type="entry name" value="Poly_Biosynth_Transport"/>
</dbReference>
<dbReference type="PANTHER" id="PTHR30250:SF11">
    <property type="entry name" value="O-ANTIGEN TRANSPORTER-RELATED"/>
    <property type="match status" value="1"/>
</dbReference>
<feature type="transmembrane region" description="Helical" evidence="6">
    <location>
        <begin position="219"/>
        <end position="241"/>
    </location>
</feature>
<keyword evidence="3 6" id="KW-0812">Transmembrane</keyword>
<evidence type="ECO:0000256" key="3">
    <source>
        <dbReference type="ARBA" id="ARBA00022692"/>
    </source>
</evidence>
<reference evidence="7 8" key="1">
    <citation type="submission" date="2016-10" db="EMBL/GenBank/DDBJ databases">
        <authorList>
            <person name="Varghese N."/>
            <person name="Submissions S."/>
        </authorList>
    </citation>
    <scope>NUCLEOTIDE SEQUENCE [LARGE SCALE GENOMIC DNA]</scope>
    <source>
        <strain evidence="7 8">WCP15</strain>
    </source>
</reference>
<feature type="transmembrane region" description="Helical" evidence="6">
    <location>
        <begin position="300"/>
        <end position="322"/>
    </location>
</feature>
<keyword evidence="2" id="KW-1003">Cell membrane</keyword>
<proteinExistence type="predicted"/>
<feature type="transmembrane region" description="Helical" evidence="6">
    <location>
        <begin position="93"/>
        <end position="113"/>
    </location>
</feature>
<gene>
    <name evidence="7" type="ORF">SAMN05216447_101261</name>
</gene>
<accession>A0A1H6HWX9</accession>
<protein>
    <submittedName>
        <fullName evidence="7">Membrane protein involved in the export of O-antigen and teichoic acid</fullName>
    </submittedName>
</protein>
<evidence type="ECO:0000256" key="5">
    <source>
        <dbReference type="ARBA" id="ARBA00023136"/>
    </source>
</evidence>
<feature type="transmembrane region" description="Helical" evidence="6">
    <location>
        <begin position="366"/>
        <end position="387"/>
    </location>
</feature>
<sequence>MTEDRSGKVSTKGVPAPVSLRRNILFNTIGSLMYQGCQWLTTVLVVILSGYTDSGILALAMTVGVMFNPIGTYSMRTFQVSDVEGRYTHANYCAFRILTIAIGVALVSPYALFVSGGPSIFLTVFIYLLFKVDEAFSDVLYGVDQRAERMDYIGVSQFLRGVLIVLSFSCALFVAHSIDLAVFGMFVACALVTVMYDIPHALRFASLRPTISWADARSLLFECWPMVVATLLISMVVSVARQYYSYAFGVDQLGLYAAVATPAVLVQAMARFLYSPSLVPLAERWASGDMGSFISYLKKAALLMLAVVGFVAVGLSLAGPVLLPLVYGQSITDYVYLFPMVLVGTGLIAFLWLFSDVLIVCRDMKGLLVTDAAAFAVSLALVIPLEMLFGMNGINFVVVISMAAGLTIACARIAKLAKRQSVRS</sequence>
<keyword evidence="5 6" id="KW-0472">Membrane</keyword>
<evidence type="ECO:0000256" key="1">
    <source>
        <dbReference type="ARBA" id="ARBA00004651"/>
    </source>
</evidence>
<name>A0A1H6HWX9_9ACTN</name>
<feature type="transmembrane region" description="Helical" evidence="6">
    <location>
        <begin position="253"/>
        <end position="274"/>
    </location>
</feature>
<dbReference type="PANTHER" id="PTHR30250">
    <property type="entry name" value="PST FAMILY PREDICTED COLANIC ACID TRANSPORTER"/>
    <property type="match status" value="1"/>
</dbReference>
<evidence type="ECO:0000313" key="7">
    <source>
        <dbReference type="EMBL" id="SEH38646.1"/>
    </source>
</evidence>
<keyword evidence="8" id="KW-1185">Reference proteome</keyword>
<evidence type="ECO:0000256" key="2">
    <source>
        <dbReference type="ARBA" id="ARBA00022475"/>
    </source>
</evidence>
<feature type="transmembrane region" description="Helical" evidence="6">
    <location>
        <begin position="152"/>
        <end position="174"/>
    </location>
</feature>
<feature type="transmembrane region" description="Helical" evidence="6">
    <location>
        <begin position="180"/>
        <end position="198"/>
    </location>
</feature>
<feature type="transmembrane region" description="Helical" evidence="6">
    <location>
        <begin position="334"/>
        <end position="354"/>
    </location>
</feature>
<evidence type="ECO:0000313" key="8">
    <source>
        <dbReference type="Proteomes" id="UP000199135"/>
    </source>
</evidence>
<evidence type="ECO:0000256" key="4">
    <source>
        <dbReference type="ARBA" id="ARBA00022989"/>
    </source>
</evidence>
<organism evidence="7 8">
    <name type="scientific">Parafannyhessea umbonata</name>
    <dbReference type="NCBI Taxonomy" id="604330"/>
    <lineage>
        <taxon>Bacteria</taxon>
        <taxon>Bacillati</taxon>
        <taxon>Actinomycetota</taxon>
        <taxon>Coriobacteriia</taxon>
        <taxon>Coriobacteriales</taxon>
        <taxon>Atopobiaceae</taxon>
        <taxon>Parafannyhessea</taxon>
    </lineage>
</organism>
<comment type="caution">
    <text evidence="7">The sequence shown here is derived from an EMBL/GenBank/DDBJ whole genome shotgun (WGS) entry which is preliminary data.</text>
</comment>
<dbReference type="Proteomes" id="UP000199135">
    <property type="component" value="Unassembled WGS sequence"/>
</dbReference>
<feature type="transmembrane region" description="Helical" evidence="6">
    <location>
        <begin position="393"/>
        <end position="414"/>
    </location>
</feature>
<dbReference type="RefSeq" id="WP_078686486.1">
    <property type="nucleotide sequence ID" value="NZ_FNWT01000001.1"/>
</dbReference>
<keyword evidence="4 6" id="KW-1133">Transmembrane helix</keyword>
<feature type="transmembrane region" description="Helical" evidence="6">
    <location>
        <begin position="54"/>
        <end position="73"/>
    </location>
</feature>
<dbReference type="EMBL" id="FNWT01000001">
    <property type="protein sequence ID" value="SEH38646.1"/>
    <property type="molecule type" value="Genomic_DNA"/>
</dbReference>
<evidence type="ECO:0000256" key="6">
    <source>
        <dbReference type="SAM" id="Phobius"/>
    </source>
</evidence>